<dbReference type="Proteomes" id="UP000053244">
    <property type="component" value="Unassembled WGS sequence"/>
</dbReference>
<dbReference type="InterPro" id="IPR037069">
    <property type="entry name" value="AcylCoA_DH/ox_N_sf"/>
</dbReference>
<dbReference type="GO" id="GO:0050660">
    <property type="term" value="F:flavin adenine dinucleotide binding"/>
    <property type="evidence" value="ECO:0007669"/>
    <property type="project" value="InterPro"/>
</dbReference>
<evidence type="ECO:0000259" key="3">
    <source>
        <dbReference type="Pfam" id="PF08028"/>
    </source>
</evidence>
<dbReference type="PIRSF" id="PIRSF016578">
    <property type="entry name" value="HsaA"/>
    <property type="match status" value="1"/>
</dbReference>
<proteinExistence type="predicted"/>
<accession>A0A117MMN0</accession>
<comment type="caution">
    <text evidence="4">The sequence shown here is derived from an EMBL/GenBank/DDBJ whole genome shotgun (WGS) entry which is preliminary data.</text>
</comment>
<dbReference type="Gene3D" id="1.10.540.10">
    <property type="entry name" value="Acyl-CoA dehydrogenase/oxidase, N-terminal domain"/>
    <property type="match status" value="1"/>
</dbReference>
<evidence type="ECO:0000259" key="2">
    <source>
        <dbReference type="Pfam" id="PF02771"/>
    </source>
</evidence>
<evidence type="ECO:0000313" key="4">
    <source>
        <dbReference type="EMBL" id="KUL25796.1"/>
    </source>
</evidence>
<name>A0A117MMN0_9ACTN</name>
<protein>
    <recommendedName>
        <fullName evidence="6">Acyl-CoA dehydrogenase</fullName>
    </recommendedName>
</protein>
<dbReference type="InterPro" id="IPR036250">
    <property type="entry name" value="AcylCo_DH-like_C"/>
</dbReference>
<dbReference type="PANTHER" id="PTHR43884">
    <property type="entry name" value="ACYL-COA DEHYDROGENASE"/>
    <property type="match status" value="1"/>
</dbReference>
<dbReference type="OrthoDB" id="3404950at2"/>
<reference evidence="4 5" key="1">
    <citation type="submission" date="2015-10" db="EMBL/GenBank/DDBJ databases">
        <authorList>
            <person name="Gilbert D.G."/>
        </authorList>
    </citation>
    <scope>NUCLEOTIDE SEQUENCE [LARGE SCALE GENOMIC DNA]</scope>
    <source>
        <strain evidence="4 5">NRRL B-16712</strain>
    </source>
</reference>
<keyword evidence="5" id="KW-1185">Reference proteome</keyword>
<feature type="domain" description="Acyl-CoA dehydrogenase/oxidase N-terminal" evidence="2">
    <location>
        <begin position="14"/>
        <end position="79"/>
    </location>
</feature>
<dbReference type="SUPFAM" id="SSF47203">
    <property type="entry name" value="Acyl-CoA dehydrogenase C-terminal domain-like"/>
    <property type="match status" value="1"/>
</dbReference>
<dbReference type="EMBL" id="LLZH01000310">
    <property type="protein sequence ID" value="KUL25796.1"/>
    <property type="molecule type" value="Genomic_DNA"/>
</dbReference>
<sequence length="381" mass="40946">MPDSGLEPLRAVSHVLTANATKTEQMGRVAPETIEALSTAGVFRMPVPTRYGGRQADLGEQVRALSEIARGCGSAAWCTTIYFTGAWAVSLFPAEVADEVFATPASRVSIVSSPTGALTPHGDDYRLTGKWAFNTGIHDATWDLLGARADGRQVLVLVPKGDLTVHDDWHTSGLKGTGSCTVSVADLLVPRQRVLPFPDLRWSRPPSHPSAADDFFHYELYPLLSAYNSGPPVGLAQAAEDFFTQHVDGRGITFTRYTAQRTAAITHHQAGEVRMKILAATALRDRLVTAVAGAAKRRTAHTLTERAEARALAAYSTRLSHEAVEIVQKASGASSIRQDVPIQRIGRDSLAMSLHAALNADSALEVHGRVLLGLDPETVFL</sequence>
<organism evidence="4 5">
    <name type="scientific">Actinoplanes awajinensis subsp. mycoplanecinus</name>
    <dbReference type="NCBI Taxonomy" id="135947"/>
    <lineage>
        <taxon>Bacteria</taxon>
        <taxon>Bacillati</taxon>
        <taxon>Actinomycetota</taxon>
        <taxon>Actinomycetes</taxon>
        <taxon>Micromonosporales</taxon>
        <taxon>Micromonosporaceae</taxon>
        <taxon>Actinoplanes</taxon>
    </lineage>
</organism>
<dbReference type="Gene3D" id="2.40.110.10">
    <property type="entry name" value="Butyryl-CoA Dehydrogenase, subunit A, domain 2"/>
    <property type="match status" value="1"/>
</dbReference>
<dbReference type="PANTHER" id="PTHR43884:SF12">
    <property type="entry name" value="ISOVALERYL-COA DEHYDROGENASE, MITOCHONDRIAL-RELATED"/>
    <property type="match status" value="1"/>
</dbReference>
<dbReference type="AlphaFoldDB" id="A0A117MMN0"/>
<dbReference type="InterPro" id="IPR013786">
    <property type="entry name" value="AcylCoA_DH/ox_N"/>
</dbReference>
<dbReference type="Pfam" id="PF02771">
    <property type="entry name" value="Acyl-CoA_dh_N"/>
    <property type="match status" value="1"/>
</dbReference>
<evidence type="ECO:0000313" key="5">
    <source>
        <dbReference type="Proteomes" id="UP000053244"/>
    </source>
</evidence>
<keyword evidence="1" id="KW-0560">Oxidoreductase</keyword>
<dbReference type="InterPro" id="IPR013107">
    <property type="entry name" value="Acyl-CoA_DH_C"/>
</dbReference>
<dbReference type="GO" id="GO:0003995">
    <property type="term" value="F:acyl-CoA dehydrogenase activity"/>
    <property type="evidence" value="ECO:0007669"/>
    <property type="project" value="TreeGrafter"/>
</dbReference>
<dbReference type="InterPro" id="IPR009100">
    <property type="entry name" value="AcylCoA_DH/oxidase_NM_dom_sf"/>
</dbReference>
<gene>
    <name evidence="4" type="ORF">ADL15_39455</name>
</gene>
<evidence type="ECO:0008006" key="6">
    <source>
        <dbReference type="Google" id="ProtNLM"/>
    </source>
</evidence>
<evidence type="ECO:0000256" key="1">
    <source>
        <dbReference type="ARBA" id="ARBA00023002"/>
    </source>
</evidence>
<dbReference type="Pfam" id="PF08028">
    <property type="entry name" value="Acyl-CoA_dh_2"/>
    <property type="match status" value="1"/>
</dbReference>
<dbReference type="InterPro" id="IPR046373">
    <property type="entry name" value="Acyl-CoA_Oxase/DH_mid-dom_sf"/>
</dbReference>
<dbReference type="Gene3D" id="1.20.140.10">
    <property type="entry name" value="Butyryl-CoA Dehydrogenase, subunit A, domain 3"/>
    <property type="match status" value="1"/>
</dbReference>
<dbReference type="SUPFAM" id="SSF56645">
    <property type="entry name" value="Acyl-CoA dehydrogenase NM domain-like"/>
    <property type="match status" value="1"/>
</dbReference>
<feature type="domain" description="Acyl-CoA dehydrogenase C-terminal" evidence="3">
    <location>
        <begin position="230"/>
        <end position="359"/>
    </location>
</feature>